<gene>
    <name evidence="1" type="ORF">CRV2_00017432</name>
</gene>
<reference evidence="1" key="2">
    <citation type="submission" date="2021-10" db="EMBL/GenBank/DDBJ databases">
        <authorList>
            <person name="Piombo E."/>
        </authorList>
    </citation>
    <scope>NUCLEOTIDE SEQUENCE</scope>
</reference>
<dbReference type="Proteomes" id="UP000836387">
    <property type="component" value="Unassembled WGS sequence"/>
</dbReference>
<organism evidence="1 2">
    <name type="scientific">Clonostachys rosea f. rosea IK726</name>
    <dbReference type="NCBI Taxonomy" id="1349383"/>
    <lineage>
        <taxon>Eukaryota</taxon>
        <taxon>Fungi</taxon>
        <taxon>Dikarya</taxon>
        <taxon>Ascomycota</taxon>
        <taxon>Pezizomycotina</taxon>
        <taxon>Sordariomycetes</taxon>
        <taxon>Hypocreomycetidae</taxon>
        <taxon>Hypocreales</taxon>
        <taxon>Bionectriaceae</taxon>
        <taxon>Clonostachys</taxon>
    </lineage>
</organism>
<evidence type="ECO:0000313" key="1">
    <source>
        <dbReference type="EMBL" id="CAG9953230.1"/>
    </source>
</evidence>
<reference evidence="1" key="1">
    <citation type="submission" date="2020-04" db="EMBL/GenBank/DDBJ databases">
        <authorList>
            <person name="Broberg M."/>
        </authorList>
    </citation>
    <scope>NUCLEOTIDE SEQUENCE</scope>
</reference>
<sequence length="150" mass="17024">MRSFDKLAFFDPVGNRWRSQTTTFAPSQRDDFCAVVYRASRAHTRYLCMEGTIWCYLGLERDQDTFTKNYFAIQASNNTNTTNNETPLKTLLFEQHTCWRIAGGVVGGLAGLALIATAVWFFLRRRTSNRRTLSGRSKGALGRSAKLRPS</sequence>
<proteinExistence type="predicted"/>
<accession>A0ACA9UIM4</accession>
<comment type="caution">
    <text evidence="1">The sequence shown here is derived from an EMBL/GenBank/DDBJ whole genome shotgun (WGS) entry which is preliminary data.</text>
</comment>
<protein>
    <submittedName>
        <fullName evidence="1">Uncharacterized protein</fullName>
    </submittedName>
</protein>
<name>A0ACA9UIM4_BIOOC</name>
<dbReference type="EMBL" id="CADEHS020000521">
    <property type="protein sequence ID" value="CAG9953230.1"/>
    <property type="molecule type" value="Genomic_DNA"/>
</dbReference>
<evidence type="ECO:0000313" key="2">
    <source>
        <dbReference type="Proteomes" id="UP000836387"/>
    </source>
</evidence>
<keyword evidence="2" id="KW-1185">Reference proteome</keyword>